<dbReference type="InterPro" id="IPR011919">
    <property type="entry name" value="Cell_div_ZipA"/>
</dbReference>
<evidence type="ECO:0000256" key="4">
    <source>
        <dbReference type="ARBA" id="ARBA00022692"/>
    </source>
</evidence>
<proteinExistence type="inferred from homology"/>
<dbReference type="PANTHER" id="PTHR38685">
    <property type="entry name" value="CELL DIVISION PROTEIN ZIPA"/>
    <property type="match status" value="1"/>
</dbReference>
<keyword evidence="4 8" id="KW-0812">Transmembrane</keyword>
<keyword evidence="3 8" id="KW-0132">Cell division</keyword>
<evidence type="ECO:0000256" key="2">
    <source>
        <dbReference type="ARBA" id="ARBA00022519"/>
    </source>
</evidence>
<feature type="transmembrane region" description="Helical" evidence="8">
    <location>
        <begin position="6"/>
        <end position="23"/>
    </location>
</feature>
<dbReference type="GO" id="GO:0005886">
    <property type="term" value="C:plasma membrane"/>
    <property type="evidence" value="ECO:0007669"/>
    <property type="project" value="UniProtKB-SubCell"/>
</dbReference>
<dbReference type="SMART" id="SM00771">
    <property type="entry name" value="ZipA_C"/>
    <property type="match status" value="1"/>
</dbReference>
<accession>A0A1Q2SMI5</accession>
<dbReference type="KEGG" id="ntt:TAO_0953"/>
<protein>
    <recommendedName>
        <fullName evidence="8 9">Cell division protein ZipA</fullName>
    </recommendedName>
</protein>
<evidence type="ECO:0000256" key="10">
    <source>
        <dbReference type="SAM" id="MobiDB-lite"/>
    </source>
</evidence>
<dbReference type="InterPro" id="IPR036765">
    <property type="entry name" value="ZipA_FtsZ-bd_C_sf"/>
</dbReference>
<keyword evidence="13" id="KW-1185">Reference proteome</keyword>
<name>A0A1Q2SMI5_9GAMM</name>
<evidence type="ECO:0000313" key="13">
    <source>
        <dbReference type="Proteomes" id="UP000243679"/>
    </source>
</evidence>
<comment type="function">
    <text evidence="8 9">Essential cell division protein that stabilizes the FtsZ protofilaments by cross-linking them and that serves as a cytoplasmic membrane anchor for the Z ring. Also required for the recruitment to the septal ring of downstream cell division proteins.</text>
</comment>
<feature type="domain" description="ZipA C-terminal FtsZ-binding" evidence="11">
    <location>
        <begin position="163"/>
        <end position="290"/>
    </location>
</feature>
<evidence type="ECO:0000256" key="6">
    <source>
        <dbReference type="ARBA" id="ARBA00023136"/>
    </source>
</evidence>
<sequence length="302" mass="33696">MDSLRLALLVVGVLIFIAIYFYSQWEAKRKGIRDQELERRRKQTLDAYDKDLISSKKPDPVNEEVAKETTVLLESGLRATPQHIEEAQGLRMQEEPLSANLGDFSVLLEEAEKRQSEKKPEQHYSESLSVDESEKNHFVRPKKWFKTKPKPDVPAPPKESSGSNLIIALTVIARGKGVFRGREVVQILEDKGLQFGEMDIFHAYSSGGRPIFSVANIVEPGSFNLGQIDQFSTPGLALFLCLPGPAGGFAAFDGMLEVARLLAGKLSGDIRDDRRNVLTTQAIQQIRERILTFNRACRSLGG</sequence>
<gene>
    <name evidence="8" type="primary">zipA</name>
    <name evidence="12" type="ORF">TAO_0953</name>
</gene>
<dbReference type="Gene3D" id="3.30.1400.10">
    <property type="entry name" value="ZipA, C-terminal FtsZ-binding domain"/>
    <property type="match status" value="1"/>
</dbReference>
<keyword evidence="1 8" id="KW-1003">Cell membrane</keyword>
<dbReference type="OrthoDB" id="7054914at2"/>
<dbReference type="GO" id="GO:0043093">
    <property type="term" value="P:FtsZ-dependent cytokinesis"/>
    <property type="evidence" value="ECO:0007669"/>
    <property type="project" value="UniProtKB-UniRule"/>
</dbReference>
<dbReference type="InterPro" id="IPR007449">
    <property type="entry name" value="ZipA_FtsZ-bd_C"/>
</dbReference>
<dbReference type="GO" id="GO:0000917">
    <property type="term" value="P:division septum assembly"/>
    <property type="evidence" value="ECO:0007669"/>
    <property type="project" value="TreeGrafter"/>
</dbReference>
<keyword evidence="6 8" id="KW-0472">Membrane</keyword>
<organism evidence="12 13">
    <name type="scientific">Candidatus Nitrosoglobus terrae</name>
    <dbReference type="NCBI Taxonomy" id="1630141"/>
    <lineage>
        <taxon>Bacteria</taxon>
        <taxon>Pseudomonadati</taxon>
        <taxon>Pseudomonadota</taxon>
        <taxon>Gammaproteobacteria</taxon>
        <taxon>Chromatiales</taxon>
        <taxon>Chromatiaceae</taxon>
        <taxon>Candidatus Nitrosoglobus</taxon>
    </lineage>
</organism>
<evidence type="ECO:0000256" key="3">
    <source>
        <dbReference type="ARBA" id="ARBA00022618"/>
    </source>
</evidence>
<dbReference type="AlphaFoldDB" id="A0A1Q2SMI5"/>
<evidence type="ECO:0000256" key="5">
    <source>
        <dbReference type="ARBA" id="ARBA00022989"/>
    </source>
</evidence>
<keyword evidence="2 8" id="KW-0997">Cell inner membrane</keyword>
<comment type="subunit">
    <text evidence="8">Interacts with FtsZ via their C-terminal domains.</text>
</comment>
<comment type="similarity">
    <text evidence="8 9">Belongs to the ZipA family.</text>
</comment>
<evidence type="ECO:0000256" key="1">
    <source>
        <dbReference type="ARBA" id="ARBA00022475"/>
    </source>
</evidence>
<evidence type="ECO:0000259" key="11">
    <source>
        <dbReference type="SMART" id="SM00771"/>
    </source>
</evidence>
<comment type="subcellular location">
    <subcellularLocation>
        <location evidence="8">Cell inner membrane</location>
        <topology evidence="8">Single-pass type I membrane protein</topology>
    </subcellularLocation>
    <text evidence="8">Localizes to the Z ring in an FtsZ-dependent manner.</text>
</comment>
<dbReference type="GO" id="GO:0032153">
    <property type="term" value="C:cell division site"/>
    <property type="evidence" value="ECO:0007669"/>
    <property type="project" value="UniProtKB-UniRule"/>
</dbReference>
<dbReference type="NCBIfam" id="TIGR02205">
    <property type="entry name" value="septum_zipA"/>
    <property type="match status" value="1"/>
</dbReference>
<evidence type="ECO:0000313" key="12">
    <source>
        <dbReference type="EMBL" id="BAW80323.1"/>
    </source>
</evidence>
<keyword evidence="7 8" id="KW-0131">Cell cycle</keyword>
<dbReference type="PANTHER" id="PTHR38685:SF1">
    <property type="entry name" value="CELL DIVISION PROTEIN ZIPA"/>
    <property type="match status" value="1"/>
</dbReference>
<evidence type="ECO:0000256" key="8">
    <source>
        <dbReference type="HAMAP-Rule" id="MF_00509"/>
    </source>
</evidence>
<keyword evidence="5 8" id="KW-1133">Transmembrane helix</keyword>
<dbReference type="RefSeq" id="WP_096526877.1">
    <property type="nucleotide sequence ID" value="NZ_AP014836.1"/>
</dbReference>
<evidence type="ECO:0000256" key="9">
    <source>
        <dbReference type="RuleBase" id="RU003612"/>
    </source>
</evidence>
<feature type="region of interest" description="Disordered" evidence="10">
    <location>
        <begin position="112"/>
        <end position="135"/>
    </location>
</feature>
<dbReference type="EMBL" id="AP014836">
    <property type="protein sequence ID" value="BAW80323.1"/>
    <property type="molecule type" value="Genomic_DNA"/>
</dbReference>
<feature type="compositionally biased region" description="Basic and acidic residues" evidence="10">
    <location>
        <begin position="112"/>
        <end position="124"/>
    </location>
</feature>
<dbReference type="SUPFAM" id="SSF64383">
    <property type="entry name" value="Cell-division protein ZipA, C-terminal domain"/>
    <property type="match status" value="1"/>
</dbReference>
<dbReference type="Proteomes" id="UP000243679">
    <property type="component" value="Chromosome"/>
</dbReference>
<dbReference type="HAMAP" id="MF_00509">
    <property type="entry name" value="ZipA"/>
    <property type="match status" value="1"/>
</dbReference>
<evidence type="ECO:0000256" key="7">
    <source>
        <dbReference type="ARBA" id="ARBA00023306"/>
    </source>
</evidence>
<dbReference type="Pfam" id="PF04354">
    <property type="entry name" value="ZipA_C"/>
    <property type="match status" value="1"/>
</dbReference>
<reference evidence="12 13" key="1">
    <citation type="journal article" date="2017" name="ISME J.">
        <title>An acid-tolerant ammonia-oxidizing ?-proteobacterium from soil.</title>
        <authorList>
            <person name="Hayatsu M."/>
            <person name="Tago K."/>
            <person name="Uchiyama I."/>
            <person name="Toyoda A."/>
            <person name="Wang Y."/>
            <person name="Shimomura Y."/>
            <person name="Okubo T."/>
            <person name="Kurisu F."/>
            <person name="Hirono Y."/>
            <person name="Nonaka K."/>
            <person name="Akiyama H."/>
            <person name="Itoh T."/>
            <person name="Takami H."/>
        </authorList>
    </citation>
    <scope>NUCLEOTIDE SEQUENCE [LARGE SCALE GENOMIC DNA]</scope>
    <source>
        <strain evidence="12 13">TAO100</strain>
    </source>
</reference>